<evidence type="ECO:0000259" key="1">
    <source>
        <dbReference type="Pfam" id="PF04016"/>
    </source>
</evidence>
<dbReference type="Gene3D" id="3.40.50.11590">
    <property type="match status" value="1"/>
</dbReference>
<dbReference type="RefSeq" id="WP_342707882.1">
    <property type="nucleotide sequence ID" value="NZ_FORX01000004.1"/>
</dbReference>
<dbReference type="AlphaFoldDB" id="A0A1I3S4M4"/>
<dbReference type="SUPFAM" id="SSF159713">
    <property type="entry name" value="Dhaf3308-like"/>
    <property type="match status" value="1"/>
</dbReference>
<protein>
    <submittedName>
        <fullName evidence="2">Putative heavy-metal chelation</fullName>
    </submittedName>
</protein>
<sequence>MTILEQVRARAITIWDEAGLMDESVEVTAAPLTVEQAIGKPEGHDFPIQKGKEKLMEASFKGAKGQAFTDTYGNYRGRLRDIASLDLAEPMSQAIFVATLNAVMRSVGQTECTVHCKDAGPAECSKLIAGHIRAAHGQPKIGMVGYQPAMIKALSDEFEMRVLDLDPDNIGQIKHGALVEGGWATEEVMRWADLLLVTGTTLANGSIDMFLNSKPVIFYGTTIAGAASIMGWERYCPKSM</sequence>
<keyword evidence="3" id="KW-1185">Reference proteome</keyword>
<evidence type="ECO:0000313" key="3">
    <source>
        <dbReference type="Proteomes" id="UP000198635"/>
    </source>
</evidence>
<dbReference type="InterPro" id="IPR007161">
    <property type="entry name" value="DUF364"/>
</dbReference>
<dbReference type="STRING" id="52560.SAMN04488082_10424"/>
<accession>A0A1I3S4M4</accession>
<dbReference type="Proteomes" id="UP000198635">
    <property type="component" value="Unassembled WGS sequence"/>
</dbReference>
<evidence type="ECO:0000313" key="2">
    <source>
        <dbReference type="EMBL" id="SFJ53625.1"/>
    </source>
</evidence>
<feature type="domain" description="Putative heavy-metal chelation" evidence="1">
    <location>
        <begin position="138"/>
        <end position="214"/>
    </location>
</feature>
<gene>
    <name evidence="2" type="ORF">SAMN04488082_10424</name>
</gene>
<name>A0A1I3S4M4_9BACT</name>
<dbReference type="Pfam" id="PF04016">
    <property type="entry name" value="DUF364"/>
    <property type="match status" value="1"/>
</dbReference>
<dbReference type="EMBL" id="FORX01000004">
    <property type="protein sequence ID" value="SFJ53625.1"/>
    <property type="molecule type" value="Genomic_DNA"/>
</dbReference>
<reference evidence="3" key="1">
    <citation type="submission" date="2016-10" db="EMBL/GenBank/DDBJ databases">
        <authorList>
            <person name="Varghese N."/>
            <person name="Submissions S."/>
        </authorList>
    </citation>
    <scope>NUCLEOTIDE SEQUENCE [LARGE SCALE GENOMIC DNA]</scope>
    <source>
        <strain evidence="3">DSM 5918</strain>
    </source>
</reference>
<organism evidence="2 3">
    <name type="scientific">Desulfomicrobium apsheronum</name>
    <dbReference type="NCBI Taxonomy" id="52560"/>
    <lineage>
        <taxon>Bacteria</taxon>
        <taxon>Pseudomonadati</taxon>
        <taxon>Thermodesulfobacteriota</taxon>
        <taxon>Desulfovibrionia</taxon>
        <taxon>Desulfovibrionales</taxon>
        <taxon>Desulfomicrobiaceae</taxon>
        <taxon>Desulfomicrobium</taxon>
    </lineage>
</organism>
<proteinExistence type="predicted"/>